<dbReference type="SMART" id="SM00304">
    <property type="entry name" value="HAMP"/>
    <property type="match status" value="1"/>
</dbReference>
<name>A1AQG0_PELPD</name>
<organism evidence="12 13">
    <name type="scientific">Pelobacter propionicus (strain DSM 2379 / NBRC 103807 / OttBd1)</name>
    <dbReference type="NCBI Taxonomy" id="338966"/>
    <lineage>
        <taxon>Bacteria</taxon>
        <taxon>Pseudomonadati</taxon>
        <taxon>Thermodesulfobacteriota</taxon>
        <taxon>Desulfuromonadia</taxon>
        <taxon>Desulfuromonadales</taxon>
        <taxon>Desulfuromonadaceae</taxon>
        <taxon>Pelobacter</taxon>
    </lineage>
</organism>
<keyword evidence="8" id="KW-0472">Membrane</keyword>
<protein>
    <recommendedName>
        <fullName evidence="3">histidine kinase</fullName>
        <ecNumber evidence="3">2.7.13.3</ecNumber>
    </recommendedName>
</protein>
<dbReference type="SUPFAM" id="SSF55874">
    <property type="entry name" value="ATPase domain of HSP90 chaperone/DNA topoisomerase II/histidine kinase"/>
    <property type="match status" value="1"/>
</dbReference>
<dbReference type="Gene3D" id="3.30.450.20">
    <property type="entry name" value="PAS domain"/>
    <property type="match status" value="3"/>
</dbReference>
<dbReference type="PROSITE" id="PS50112">
    <property type="entry name" value="PAS"/>
    <property type="match status" value="2"/>
</dbReference>
<dbReference type="OrthoDB" id="5342753at2"/>
<dbReference type="InterPro" id="IPR035965">
    <property type="entry name" value="PAS-like_dom_sf"/>
</dbReference>
<evidence type="ECO:0000259" key="9">
    <source>
        <dbReference type="PROSITE" id="PS50109"/>
    </source>
</evidence>
<comment type="catalytic activity">
    <reaction evidence="1">
        <text>ATP + protein L-histidine = ADP + protein N-phospho-L-histidine.</text>
        <dbReference type="EC" id="2.7.13.3"/>
    </reaction>
</comment>
<evidence type="ECO:0000256" key="8">
    <source>
        <dbReference type="SAM" id="Phobius"/>
    </source>
</evidence>
<sequence length="815" mass="90052">MKIRSLRHLLTIRSAWVAVVPFLFSAVLGWFWLRPQVIADSEEHQRQLAAAIASRTEEYLVASSQEITRTASVVARGVVSPSATQEYLDTVLTSSRNLASLAFTDAAGRISAIALPGEKAPLGREMIGNDLSLTNAVRQVRASGRPAWSDAYLSPMGGGLTVAYATPAAKGVALGEISLSQLGIFLRGIAEQGKQSVFIIDRRGQVIADQEGRFTARQYNLTNLEIVREGIASNKPVTRSFSFNGVKVVGCLIRAPILNWNILVASPVELAYRSALTTTGIFATALCLALLMAYGLNLIMSHSLATRLEELVTHARRVESGVEAGDWPKGPVSEFNLLGEALQSMADALHERENRLNAQLFFLQQLMDSIPVPVYYKDAGGLYLGCNAAFEVLIGMPRCDIVGKTVHNVAHRERAEKHHEADTALLRHPGVQTYETSGMYGDGEFHDVIFNKATFFDANNRVAGIVGAIIDITELRKAEEELRESEEKFRVLAETSPTAIVVYQGEMLVYVNPSTVRLFGYDQAELLTMKFWEWAHPECRTTIRERGLARLRGEPVPNQYELKFVKKNGEEGWVIVSAGRIEYGRRPGGIATFVDITEAKRAEERMKTALTEKEVLLKEVHHRVKNNMQIISSLLELQSDSIVDERTRSCLRESQNRVRSMALIHERLYRSKDFSAIDVGEYVRDLSQYLFDAYVVDSERISLNIQSGNVVLEISRAVPCGLIINELISNSLKHAFPDGRRGDIFVRMSSDAEMITLEVADTGVGMPVGLDFKNAETLGLQLVNLLARQLGGHFSCQGGHEGAVTTVTFPRQSSA</sequence>
<evidence type="ECO:0000313" key="12">
    <source>
        <dbReference type="EMBL" id="ABK99580.1"/>
    </source>
</evidence>
<dbReference type="SMART" id="SM00086">
    <property type="entry name" value="PAC"/>
    <property type="match status" value="2"/>
</dbReference>
<dbReference type="InterPro" id="IPR001610">
    <property type="entry name" value="PAC"/>
</dbReference>
<feature type="domain" description="PAC" evidence="11">
    <location>
        <begin position="432"/>
        <end position="484"/>
    </location>
</feature>
<feature type="domain" description="PAS" evidence="10">
    <location>
        <begin position="359"/>
        <end position="429"/>
    </location>
</feature>
<feature type="transmembrane region" description="Helical" evidence="8">
    <location>
        <begin position="12"/>
        <end position="33"/>
    </location>
</feature>
<keyword evidence="6 12" id="KW-0418">Kinase</keyword>
<dbReference type="GO" id="GO:0016020">
    <property type="term" value="C:membrane"/>
    <property type="evidence" value="ECO:0007669"/>
    <property type="project" value="UniProtKB-SubCell"/>
</dbReference>
<dbReference type="RefSeq" id="WP_011735846.1">
    <property type="nucleotide sequence ID" value="NC_008609.1"/>
</dbReference>
<gene>
    <name evidence="12" type="ordered locus">Ppro_1972</name>
</gene>
<dbReference type="InterPro" id="IPR011495">
    <property type="entry name" value="Sig_transdc_His_kin_sub2_dim/P"/>
</dbReference>
<accession>A1AQG0</accession>
<evidence type="ECO:0000313" key="13">
    <source>
        <dbReference type="Proteomes" id="UP000006732"/>
    </source>
</evidence>
<dbReference type="Pfam" id="PF13426">
    <property type="entry name" value="PAS_9"/>
    <property type="match status" value="1"/>
</dbReference>
<dbReference type="SMART" id="SM00091">
    <property type="entry name" value="PAS"/>
    <property type="match status" value="2"/>
</dbReference>
<evidence type="ECO:0000256" key="4">
    <source>
        <dbReference type="ARBA" id="ARBA00022553"/>
    </source>
</evidence>
<dbReference type="PROSITE" id="PS50113">
    <property type="entry name" value="PAC"/>
    <property type="match status" value="2"/>
</dbReference>
<feature type="domain" description="PAS" evidence="10">
    <location>
        <begin position="485"/>
        <end position="554"/>
    </location>
</feature>
<reference evidence="12 13" key="1">
    <citation type="submission" date="2006-10" db="EMBL/GenBank/DDBJ databases">
        <title>Complete sequence of chromosome of Pelobacter propionicus DSM 2379.</title>
        <authorList>
            <consortium name="US DOE Joint Genome Institute"/>
            <person name="Copeland A."/>
            <person name="Lucas S."/>
            <person name="Lapidus A."/>
            <person name="Barry K."/>
            <person name="Detter J.C."/>
            <person name="Glavina del Rio T."/>
            <person name="Hammon N."/>
            <person name="Israni S."/>
            <person name="Dalin E."/>
            <person name="Tice H."/>
            <person name="Pitluck S."/>
            <person name="Saunders E."/>
            <person name="Brettin T."/>
            <person name="Bruce D."/>
            <person name="Han C."/>
            <person name="Tapia R."/>
            <person name="Schmutz J."/>
            <person name="Larimer F."/>
            <person name="Land M."/>
            <person name="Hauser L."/>
            <person name="Kyrpides N."/>
            <person name="Kim E."/>
            <person name="Lovley D."/>
            <person name="Richardson P."/>
        </authorList>
    </citation>
    <scope>NUCLEOTIDE SEQUENCE [LARGE SCALE GENOMIC DNA]</scope>
    <source>
        <strain evidence="13">DSM 2379 / NBRC 103807 / OttBd1</strain>
    </source>
</reference>
<keyword evidence="5" id="KW-0808">Transferase</keyword>
<evidence type="ECO:0000256" key="1">
    <source>
        <dbReference type="ARBA" id="ARBA00000085"/>
    </source>
</evidence>
<dbReference type="Pfam" id="PF07568">
    <property type="entry name" value="HisKA_2"/>
    <property type="match status" value="1"/>
</dbReference>
<evidence type="ECO:0000256" key="7">
    <source>
        <dbReference type="SAM" id="Coils"/>
    </source>
</evidence>
<dbReference type="STRING" id="338966.Ppro_1972"/>
<dbReference type="eggNOG" id="COG3920">
    <property type="taxonomic scope" value="Bacteria"/>
</dbReference>
<dbReference type="HOGENOM" id="CLU_306912_0_0_7"/>
<dbReference type="InterPro" id="IPR005467">
    <property type="entry name" value="His_kinase_dom"/>
</dbReference>
<dbReference type="CDD" id="cd00130">
    <property type="entry name" value="PAS"/>
    <property type="match status" value="2"/>
</dbReference>
<dbReference type="CDD" id="cd18773">
    <property type="entry name" value="PDC1_HK_sensor"/>
    <property type="match status" value="1"/>
</dbReference>
<dbReference type="SUPFAM" id="SSF55785">
    <property type="entry name" value="PYP-like sensor domain (PAS domain)"/>
    <property type="match status" value="2"/>
</dbReference>
<evidence type="ECO:0000256" key="3">
    <source>
        <dbReference type="ARBA" id="ARBA00012438"/>
    </source>
</evidence>
<dbReference type="GO" id="GO:0007165">
    <property type="term" value="P:signal transduction"/>
    <property type="evidence" value="ECO:0007669"/>
    <property type="project" value="InterPro"/>
</dbReference>
<dbReference type="Pfam" id="PF02518">
    <property type="entry name" value="HATPase_c"/>
    <property type="match status" value="1"/>
</dbReference>
<feature type="coiled-coil region" evidence="7">
    <location>
        <begin position="468"/>
        <end position="495"/>
    </location>
</feature>
<feature type="domain" description="PAC" evidence="11">
    <location>
        <begin position="558"/>
        <end position="608"/>
    </location>
</feature>
<keyword evidence="8" id="KW-0812">Transmembrane</keyword>
<evidence type="ECO:0000256" key="5">
    <source>
        <dbReference type="ARBA" id="ARBA00022679"/>
    </source>
</evidence>
<keyword evidence="7" id="KW-0175">Coiled coil</keyword>
<evidence type="ECO:0000256" key="6">
    <source>
        <dbReference type="ARBA" id="ARBA00022777"/>
    </source>
</evidence>
<dbReference type="InterPro" id="IPR036890">
    <property type="entry name" value="HATPase_C_sf"/>
</dbReference>
<feature type="domain" description="Histidine kinase" evidence="9">
    <location>
        <begin position="619"/>
        <end position="813"/>
    </location>
</feature>
<dbReference type="Gene3D" id="3.30.565.10">
    <property type="entry name" value="Histidine kinase-like ATPase, C-terminal domain"/>
    <property type="match status" value="1"/>
</dbReference>
<dbReference type="InterPro" id="IPR013656">
    <property type="entry name" value="PAS_4"/>
</dbReference>
<dbReference type="InterPro" id="IPR000014">
    <property type="entry name" value="PAS"/>
</dbReference>
<dbReference type="GO" id="GO:0004673">
    <property type="term" value="F:protein histidine kinase activity"/>
    <property type="evidence" value="ECO:0007669"/>
    <property type="project" value="UniProtKB-EC"/>
</dbReference>
<dbReference type="InterPro" id="IPR003594">
    <property type="entry name" value="HATPase_dom"/>
</dbReference>
<dbReference type="InterPro" id="IPR003660">
    <property type="entry name" value="HAMP_dom"/>
</dbReference>
<evidence type="ECO:0000259" key="10">
    <source>
        <dbReference type="PROSITE" id="PS50112"/>
    </source>
</evidence>
<evidence type="ECO:0000256" key="2">
    <source>
        <dbReference type="ARBA" id="ARBA00004370"/>
    </source>
</evidence>
<evidence type="ECO:0000259" key="11">
    <source>
        <dbReference type="PROSITE" id="PS50113"/>
    </source>
</evidence>
<dbReference type="PROSITE" id="PS50109">
    <property type="entry name" value="HIS_KIN"/>
    <property type="match status" value="1"/>
</dbReference>
<comment type="subcellular location">
    <subcellularLocation>
        <location evidence="2">Membrane</location>
    </subcellularLocation>
</comment>
<dbReference type="PANTHER" id="PTHR43065:SF23">
    <property type="entry name" value="SENSOR HISTIDINE KINASE PDTAS"/>
    <property type="match status" value="1"/>
</dbReference>
<dbReference type="NCBIfam" id="TIGR00229">
    <property type="entry name" value="sensory_box"/>
    <property type="match status" value="2"/>
</dbReference>
<dbReference type="Proteomes" id="UP000006732">
    <property type="component" value="Chromosome"/>
</dbReference>
<proteinExistence type="predicted"/>
<dbReference type="Pfam" id="PF08448">
    <property type="entry name" value="PAS_4"/>
    <property type="match status" value="1"/>
</dbReference>
<keyword evidence="8" id="KW-1133">Transmembrane helix</keyword>
<keyword evidence="13" id="KW-1185">Reference proteome</keyword>
<dbReference type="EMBL" id="CP000482">
    <property type="protein sequence ID" value="ABK99580.1"/>
    <property type="molecule type" value="Genomic_DNA"/>
</dbReference>
<dbReference type="SMART" id="SM00387">
    <property type="entry name" value="HATPase_c"/>
    <property type="match status" value="1"/>
</dbReference>
<dbReference type="EC" id="2.7.13.3" evidence="3"/>
<dbReference type="PANTHER" id="PTHR43065">
    <property type="entry name" value="SENSOR HISTIDINE KINASE"/>
    <property type="match status" value="1"/>
</dbReference>
<dbReference type="KEGG" id="ppd:Ppro_1972"/>
<dbReference type="InterPro" id="IPR000700">
    <property type="entry name" value="PAS-assoc_C"/>
</dbReference>
<keyword evidence="4" id="KW-0597">Phosphoprotein</keyword>
<dbReference type="AlphaFoldDB" id="A1AQG0"/>